<name>A0A835LRW5_9MAGN</name>
<evidence type="ECO:0000256" key="3">
    <source>
        <dbReference type="SAM" id="SignalP"/>
    </source>
</evidence>
<dbReference type="Pfam" id="PF14303">
    <property type="entry name" value="NAM-associated"/>
    <property type="match status" value="1"/>
</dbReference>
<evidence type="ECO:0000313" key="6">
    <source>
        <dbReference type="EMBL" id="KAF9601209.1"/>
    </source>
</evidence>
<keyword evidence="7" id="KW-1185">Reference proteome</keyword>
<keyword evidence="3" id="KW-0732">Signal</keyword>
<dbReference type="PANTHER" id="PTHR24096:SF251">
    <property type="entry name" value="4-COUMARATE--COA LIGASE-LIKE 9"/>
    <property type="match status" value="1"/>
</dbReference>
<evidence type="ECO:0000256" key="1">
    <source>
        <dbReference type="ARBA" id="ARBA00022598"/>
    </source>
</evidence>
<proteinExistence type="predicted"/>
<evidence type="ECO:0000259" key="5">
    <source>
        <dbReference type="Pfam" id="PF14303"/>
    </source>
</evidence>
<dbReference type="PANTHER" id="PTHR24096">
    <property type="entry name" value="LONG-CHAIN-FATTY-ACID--COA LIGASE"/>
    <property type="match status" value="1"/>
</dbReference>
<dbReference type="OrthoDB" id="10253869at2759"/>
<accession>A0A835LRW5</accession>
<feature type="chain" id="PRO_5032482865" description="4-coumarate--CoA ligase" evidence="3">
    <location>
        <begin position="19"/>
        <end position="365"/>
    </location>
</feature>
<gene>
    <name evidence="6" type="ORF">IFM89_017394</name>
</gene>
<dbReference type="InterPro" id="IPR000873">
    <property type="entry name" value="AMP-dep_synth/lig_dom"/>
</dbReference>
<comment type="caution">
    <text evidence="6">The sequence shown here is derived from an EMBL/GenBank/DDBJ whole genome shotgun (WGS) entry which is preliminary data.</text>
</comment>
<dbReference type="InterPro" id="IPR020845">
    <property type="entry name" value="AMP-binding_CS"/>
</dbReference>
<dbReference type="EMBL" id="JADFTS010000006">
    <property type="protein sequence ID" value="KAF9601209.1"/>
    <property type="molecule type" value="Genomic_DNA"/>
</dbReference>
<dbReference type="InterPro" id="IPR029466">
    <property type="entry name" value="NAM-associated_C"/>
</dbReference>
<feature type="signal peptide" evidence="3">
    <location>
        <begin position="1"/>
        <end position="18"/>
    </location>
</feature>
<organism evidence="6 7">
    <name type="scientific">Coptis chinensis</name>
    <dbReference type="NCBI Taxonomy" id="261450"/>
    <lineage>
        <taxon>Eukaryota</taxon>
        <taxon>Viridiplantae</taxon>
        <taxon>Streptophyta</taxon>
        <taxon>Embryophyta</taxon>
        <taxon>Tracheophyta</taxon>
        <taxon>Spermatophyta</taxon>
        <taxon>Magnoliopsida</taxon>
        <taxon>Ranunculales</taxon>
        <taxon>Ranunculaceae</taxon>
        <taxon>Coptidoideae</taxon>
        <taxon>Coptis</taxon>
    </lineage>
</organism>
<reference evidence="6 7" key="1">
    <citation type="submission" date="2020-10" db="EMBL/GenBank/DDBJ databases">
        <title>The Coptis chinensis genome and diversification of protoberbering-type alkaloids.</title>
        <authorList>
            <person name="Wang B."/>
            <person name="Shu S."/>
            <person name="Song C."/>
            <person name="Liu Y."/>
        </authorList>
    </citation>
    <scope>NUCLEOTIDE SEQUENCE [LARGE SCALE GENOMIC DNA]</scope>
    <source>
        <strain evidence="6">HL-2020</strain>
        <tissue evidence="6">Leaf</tissue>
    </source>
</reference>
<dbReference type="Proteomes" id="UP000631114">
    <property type="component" value="Unassembled WGS sequence"/>
</dbReference>
<feature type="compositionally biased region" description="Basic and acidic residues" evidence="2">
    <location>
        <begin position="251"/>
        <end position="264"/>
    </location>
</feature>
<keyword evidence="1" id="KW-0436">Ligase</keyword>
<feature type="domain" description="AMP-dependent synthetase/ligase" evidence="4">
    <location>
        <begin position="11"/>
        <end position="169"/>
    </location>
</feature>
<evidence type="ECO:0000313" key="7">
    <source>
        <dbReference type="Proteomes" id="UP000631114"/>
    </source>
</evidence>
<protein>
    <recommendedName>
        <fullName evidence="8">4-coumarate--CoA ligase</fullName>
    </recommendedName>
</protein>
<feature type="domain" description="No apical meristem-associated C-terminal" evidence="5">
    <location>
        <begin position="184"/>
        <end position="346"/>
    </location>
</feature>
<dbReference type="GO" id="GO:0016405">
    <property type="term" value="F:CoA-ligase activity"/>
    <property type="evidence" value="ECO:0007669"/>
    <property type="project" value="TreeGrafter"/>
</dbReference>
<sequence>MILFVVVLPAVVVQQNDTAVILYSSGTTGQVKGVEMIHRTFIAFLAAHHSMIQAESIKKKAPHEVGLFTVPLFHIYGFCVHKNSCNGGEWETAVLMGRFDFEGMLKAVETHQVTCMPVSPPLVVAFAKLALVEKYNLSSLLMVESGGAPLGKEVSCKFVSRFPHIQIVQIMEAKLVYANVQGTQFKFDTCWEILKTTPKWNQLMTKNESTNKSKKLRVTIEPNGGDSSSSNPTTPGSTDSCFDPMLVETSTTKERPIGCKAEKDRRKKHADTNRNLSESNAIMKSFTSSLDERLERSEEMQMENLQLKREKMHHIRLMNEKMIMDTKLDDMTSAQREWYQLQQAEILQKWKESSMGGGSSSGGEN</sequence>
<feature type="compositionally biased region" description="Low complexity" evidence="2">
    <location>
        <begin position="222"/>
        <end position="240"/>
    </location>
</feature>
<dbReference type="Gene3D" id="3.40.50.980">
    <property type="match status" value="2"/>
</dbReference>
<dbReference type="PROSITE" id="PS00455">
    <property type="entry name" value="AMP_BINDING"/>
    <property type="match status" value="1"/>
</dbReference>
<evidence type="ECO:0008006" key="8">
    <source>
        <dbReference type="Google" id="ProtNLM"/>
    </source>
</evidence>
<dbReference type="AlphaFoldDB" id="A0A835LRW5"/>
<evidence type="ECO:0000256" key="2">
    <source>
        <dbReference type="SAM" id="MobiDB-lite"/>
    </source>
</evidence>
<evidence type="ECO:0000259" key="4">
    <source>
        <dbReference type="Pfam" id="PF00501"/>
    </source>
</evidence>
<dbReference type="SUPFAM" id="SSF56801">
    <property type="entry name" value="Acetyl-CoA synthetase-like"/>
    <property type="match status" value="1"/>
</dbReference>
<dbReference type="Pfam" id="PF00501">
    <property type="entry name" value="AMP-binding"/>
    <property type="match status" value="1"/>
</dbReference>
<feature type="region of interest" description="Disordered" evidence="2">
    <location>
        <begin position="205"/>
        <end position="277"/>
    </location>
</feature>